<dbReference type="EMBL" id="LUGG01000006">
    <property type="protein sequence ID" value="OBZ74032.1"/>
    <property type="molecule type" value="Genomic_DNA"/>
</dbReference>
<comment type="caution">
    <text evidence="1">The sequence shown here is derived from an EMBL/GenBank/DDBJ whole genome shotgun (WGS) entry which is preliminary data.</text>
</comment>
<protein>
    <submittedName>
        <fullName evidence="1">Uncharacterized protein</fullName>
    </submittedName>
</protein>
<dbReference type="AlphaFoldDB" id="A0A1C7MB45"/>
<proteinExistence type="predicted"/>
<sequence>MYAQRVEDHNRKLVQRLETEISERSTSKDKIYVNLDEAPFIGNTLYGILFAHSSHSFSNSSLRTFIFQLVLEIIAASMPPR</sequence>
<reference evidence="1 2" key="1">
    <citation type="submission" date="2016-03" db="EMBL/GenBank/DDBJ databases">
        <title>Whole genome sequencing of Grifola frondosa 9006-11.</title>
        <authorList>
            <person name="Min B."/>
            <person name="Park H."/>
            <person name="Kim J.-G."/>
            <person name="Cho H."/>
            <person name="Oh Y.-L."/>
            <person name="Kong W.-S."/>
            <person name="Choi I.-G."/>
        </authorList>
    </citation>
    <scope>NUCLEOTIDE SEQUENCE [LARGE SCALE GENOMIC DNA]</scope>
    <source>
        <strain evidence="1 2">9006-11</strain>
    </source>
</reference>
<gene>
    <name evidence="1" type="ORF">A0H81_06286</name>
</gene>
<evidence type="ECO:0000313" key="1">
    <source>
        <dbReference type="EMBL" id="OBZ74032.1"/>
    </source>
</evidence>
<organism evidence="1 2">
    <name type="scientific">Grifola frondosa</name>
    <name type="common">Maitake</name>
    <name type="synonym">Polyporus frondosus</name>
    <dbReference type="NCBI Taxonomy" id="5627"/>
    <lineage>
        <taxon>Eukaryota</taxon>
        <taxon>Fungi</taxon>
        <taxon>Dikarya</taxon>
        <taxon>Basidiomycota</taxon>
        <taxon>Agaricomycotina</taxon>
        <taxon>Agaricomycetes</taxon>
        <taxon>Polyporales</taxon>
        <taxon>Grifolaceae</taxon>
        <taxon>Grifola</taxon>
    </lineage>
</organism>
<name>A0A1C7MB45_GRIFR</name>
<dbReference type="Proteomes" id="UP000092993">
    <property type="component" value="Unassembled WGS sequence"/>
</dbReference>
<keyword evidence="2" id="KW-1185">Reference proteome</keyword>
<evidence type="ECO:0000313" key="2">
    <source>
        <dbReference type="Proteomes" id="UP000092993"/>
    </source>
</evidence>
<accession>A0A1C7MB45</accession>